<accession>A0A286GTC0</accession>
<keyword evidence="2" id="KW-1185">Reference proteome</keyword>
<evidence type="ECO:0000313" key="2">
    <source>
        <dbReference type="Proteomes" id="UP000219452"/>
    </source>
</evidence>
<reference evidence="2" key="1">
    <citation type="submission" date="2017-09" db="EMBL/GenBank/DDBJ databases">
        <authorList>
            <person name="Varghese N."/>
            <person name="Submissions S."/>
        </authorList>
    </citation>
    <scope>NUCLEOTIDE SEQUENCE [LARGE SCALE GENOMIC DNA]</scope>
    <source>
        <strain evidence="2">DSM 29961</strain>
    </source>
</reference>
<dbReference type="InterPro" id="IPR036188">
    <property type="entry name" value="FAD/NAD-bd_sf"/>
</dbReference>
<dbReference type="AlphaFoldDB" id="A0A286GTC0"/>
<protein>
    <submittedName>
        <fullName evidence="1">Uncharacterized protein</fullName>
    </submittedName>
</protein>
<sequence>MNIILENTLKSFSKLYGIAKPGSIATGRNWKMFSNKNYANDLIYSYLVNDEPCMIARFGSTEMSCLINYIGVKQNNSNWLSYIQGKSLPWWWSKSIINQMQKWSGFFPAEVTKIEKFCELMLREIPNVDILGAWLHEEKYFSKELVRVKRVVLEDLEPFFSTRPWTRALKGKKVLVVHPFAETIEQQYEKRHLLFDIEILPDFELKTIKAVQSVAGTDTNFQDWFEALEHMKAQIDNTDYDICIIGCGAYGFPLAAHVKRMGKKSVHLAGATQLLFGIKGKRWENFIVWPYTNLFNEHWVRPGQQEKPINASVVENACYW</sequence>
<name>A0A286GTC0_9BACT</name>
<evidence type="ECO:0000313" key="1">
    <source>
        <dbReference type="EMBL" id="SOD98319.1"/>
    </source>
</evidence>
<dbReference type="SUPFAM" id="SSF51905">
    <property type="entry name" value="FAD/NAD(P)-binding domain"/>
    <property type="match status" value="1"/>
</dbReference>
<proteinExistence type="predicted"/>
<dbReference type="Proteomes" id="UP000219452">
    <property type="component" value="Unassembled WGS sequence"/>
</dbReference>
<dbReference type="RefSeq" id="WP_097131178.1">
    <property type="nucleotide sequence ID" value="NZ_OCNH01000008.1"/>
</dbReference>
<dbReference type="OrthoDB" id="9795420at2"/>
<organism evidence="1 2">
    <name type="scientific">Spirosoma fluviale</name>
    <dbReference type="NCBI Taxonomy" id="1597977"/>
    <lineage>
        <taxon>Bacteria</taxon>
        <taxon>Pseudomonadati</taxon>
        <taxon>Bacteroidota</taxon>
        <taxon>Cytophagia</taxon>
        <taxon>Cytophagales</taxon>
        <taxon>Cytophagaceae</taxon>
        <taxon>Spirosoma</taxon>
    </lineage>
</organism>
<dbReference type="EMBL" id="OCNH01000008">
    <property type="protein sequence ID" value="SOD98319.1"/>
    <property type="molecule type" value="Genomic_DNA"/>
</dbReference>
<gene>
    <name evidence="1" type="ORF">SAMN06269250_6023</name>
</gene>